<feature type="compositionally biased region" description="Basic and acidic residues" evidence="1">
    <location>
        <begin position="127"/>
        <end position="152"/>
    </location>
</feature>
<evidence type="ECO:0000313" key="3">
    <source>
        <dbReference type="EMBL" id="PIK52433.1"/>
    </source>
</evidence>
<feature type="compositionally biased region" description="Polar residues" evidence="1">
    <location>
        <begin position="153"/>
        <end position="166"/>
    </location>
</feature>
<evidence type="ECO:0000313" key="4">
    <source>
        <dbReference type="Proteomes" id="UP000230750"/>
    </source>
</evidence>
<keyword evidence="2" id="KW-0812">Transmembrane</keyword>
<feature type="region of interest" description="Disordered" evidence="1">
    <location>
        <begin position="198"/>
        <end position="219"/>
    </location>
</feature>
<keyword evidence="2" id="KW-1133">Transmembrane helix</keyword>
<sequence>MATHSNTDITTEQSTILPETQPSIALIIVLSVVGVFLLLLLLVGVIVCIYLRTKKSKSRRKGEFLKNRVETVFNESLKEKGNAMLREDYERYALSDVSPLDDKPESSTRKQSETAAYDDVPYSPDDVANRIKETTDEKLNRDAKDKRRDFSESRSNGLDSGISSIASYGKAPNPTSSAGNESSYKLLRRQSSSVDTGITEGMWIYPLVDRSPAAGKTVS</sequence>
<dbReference type="AlphaFoldDB" id="A0A2G8KWQ2"/>
<evidence type="ECO:0000256" key="2">
    <source>
        <dbReference type="SAM" id="Phobius"/>
    </source>
</evidence>
<feature type="transmembrane region" description="Helical" evidence="2">
    <location>
        <begin position="24"/>
        <end position="51"/>
    </location>
</feature>
<gene>
    <name evidence="3" type="ORF">BSL78_10683</name>
</gene>
<comment type="caution">
    <text evidence="3">The sequence shown here is derived from an EMBL/GenBank/DDBJ whole genome shotgun (WGS) entry which is preliminary data.</text>
</comment>
<feature type="compositionally biased region" description="Polar residues" evidence="1">
    <location>
        <begin position="173"/>
        <end position="184"/>
    </location>
</feature>
<organism evidence="3 4">
    <name type="scientific">Stichopus japonicus</name>
    <name type="common">Sea cucumber</name>
    <dbReference type="NCBI Taxonomy" id="307972"/>
    <lineage>
        <taxon>Eukaryota</taxon>
        <taxon>Metazoa</taxon>
        <taxon>Echinodermata</taxon>
        <taxon>Eleutherozoa</taxon>
        <taxon>Echinozoa</taxon>
        <taxon>Holothuroidea</taxon>
        <taxon>Aspidochirotacea</taxon>
        <taxon>Aspidochirotida</taxon>
        <taxon>Stichopodidae</taxon>
        <taxon>Apostichopus</taxon>
    </lineage>
</organism>
<dbReference type="Proteomes" id="UP000230750">
    <property type="component" value="Unassembled WGS sequence"/>
</dbReference>
<keyword evidence="2" id="KW-0472">Membrane</keyword>
<dbReference type="EMBL" id="MRZV01000329">
    <property type="protein sequence ID" value="PIK52433.1"/>
    <property type="molecule type" value="Genomic_DNA"/>
</dbReference>
<evidence type="ECO:0000256" key="1">
    <source>
        <dbReference type="SAM" id="MobiDB-lite"/>
    </source>
</evidence>
<protein>
    <submittedName>
        <fullName evidence="3">Uncharacterized protein</fullName>
    </submittedName>
</protein>
<name>A0A2G8KWQ2_STIJA</name>
<accession>A0A2G8KWQ2</accession>
<reference evidence="3 4" key="1">
    <citation type="journal article" date="2017" name="PLoS Biol.">
        <title>The sea cucumber genome provides insights into morphological evolution and visceral regeneration.</title>
        <authorList>
            <person name="Zhang X."/>
            <person name="Sun L."/>
            <person name="Yuan J."/>
            <person name="Sun Y."/>
            <person name="Gao Y."/>
            <person name="Zhang L."/>
            <person name="Li S."/>
            <person name="Dai H."/>
            <person name="Hamel J.F."/>
            <person name="Liu C."/>
            <person name="Yu Y."/>
            <person name="Liu S."/>
            <person name="Lin W."/>
            <person name="Guo K."/>
            <person name="Jin S."/>
            <person name="Xu P."/>
            <person name="Storey K.B."/>
            <person name="Huan P."/>
            <person name="Zhang T."/>
            <person name="Zhou Y."/>
            <person name="Zhang J."/>
            <person name="Lin C."/>
            <person name="Li X."/>
            <person name="Xing L."/>
            <person name="Huo D."/>
            <person name="Sun M."/>
            <person name="Wang L."/>
            <person name="Mercier A."/>
            <person name="Li F."/>
            <person name="Yang H."/>
            <person name="Xiang J."/>
        </authorList>
    </citation>
    <scope>NUCLEOTIDE SEQUENCE [LARGE SCALE GENOMIC DNA]</scope>
    <source>
        <strain evidence="3">Shaxun</strain>
        <tissue evidence="3">Muscle</tissue>
    </source>
</reference>
<keyword evidence="4" id="KW-1185">Reference proteome</keyword>
<proteinExistence type="predicted"/>
<feature type="region of interest" description="Disordered" evidence="1">
    <location>
        <begin position="96"/>
        <end position="184"/>
    </location>
</feature>
<feature type="compositionally biased region" description="Basic and acidic residues" evidence="1">
    <location>
        <begin position="100"/>
        <end position="112"/>
    </location>
</feature>